<dbReference type="AlphaFoldDB" id="A0A2P2JEI2"/>
<organism evidence="1">
    <name type="scientific">Rhizophora mucronata</name>
    <name type="common">Asiatic mangrove</name>
    <dbReference type="NCBI Taxonomy" id="61149"/>
    <lineage>
        <taxon>Eukaryota</taxon>
        <taxon>Viridiplantae</taxon>
        <taxon>Streptophyta</taxon>
        <taxon>Embryophyta</taxon>
        <taxon>Tracheophyta</taxon>
        <taxon>Spermatophyta</taxon>
        <taxon>Magnoliopsida</taxon>
        <taxon>eudicotyledons</taxon>
        <taxon>Gunneridae</taxon>
        <taxon>Pentapetalae</taxon>
        <taxon>rosids</taxon>
        <taxon>fabids</taxon>
        <taxon>Malpighiales</taxon>
        <taxon>Rhizophoraceae</taxon>
        <taxon>Rhizophora</taxon>
    </lineage>
</organism>
<name>A0A2P2JEI2_RHIMU</name>
<accession>A0A2P2JEI2</accession>
<proteinExistence type="predicted"/>
<dbReference type="EMBL" id="GGEC01011405">
    <property type="protein sequence ID" value="MBW91888.1"/>
    <property type="molecule type" value="Transcribed_RNA"/>
</dbReference>
<protein>
    <submittedName>
        <fullName evidence="1">Uncharacterized protein</fullName>
    </submittedName>
</protein>
<reference evidence="1" key="1">
    <citation type="submission" date="2018-02" db="EMBL/GenBank/DDBJ databases">
        <title>Rhizophora mucronata_Transcriptome.</title>
        <authorList>
            <person name="Meera S.P."/>
            <person name="Sreeshan A."/>
            <person name="Augustine A."/>
        </authorList>
    </citation>
    <scope>NUCLEOTIDE SEQUENCE</scope>
    <source>
        <tissue evidence="1">Leaf</tissue>
    </source>
</reference>
<evidence type="ECO:0000313" key="1">
    <source>
        <dbReference type="EMBL" id="MBW91888.1"/>
    </source>
</evidence>
<sequence length="47" mass="5459">MEPQLSTGPRRDPMHISVWSLFQSSGHWLAVSCNYPLMCAIHLFHYN</sequence>